<dbReference type="AlphaFoldDB" id="A0A2M8KR92"/>
<name>A0A2M8KR92_9BACT</name>
<keyword evidence="1" id="KW-1133">Transmembrane helix</keyword>
<dbReference type="EMBL" id="PFED01000209">
    <property type="protein sequence ID" value="PJE62423.1"/>
    <property type="molecule type" value="Genomic_DNA"/>
</dbReference>
<organism evidence="2 3">
    <name type="scientific">Candidatus Roizmanbacteria bacterium CG10_big_fil_rev_8_21_14_0_10_39_6</name>
    <dbReference type="NCBI Taxonomy" id="1974853"/>
    <lineage>
        <taxon>Bacteria</taxon>
        <taxon>Candidatus Roizmaniibacteriota</taxon>
    </lineage>
</organism>
<evidence type="ECO:0000313" key="2">
    <source>
        <dbReference type="EMBL" id="PJE62423.1"/>
    </source>
</evidence>
<gene>
    <name evidence="2" type="ORF">COU88_05125</name>
</gene>
<accession>A0A2M8KR92</accession>
<protein>
    <submittedName>
        <fullName evidence="2">Uncharacterized protein</fullName>
    </submittedName>
</protein>
<keyword evidence="1" id="KW-0472">Membrane</keyword>
<dbReference type="Proteomes" id="UP000229554">
    <property type="component" value="Unassembled WGS sequence"/>
</dbReference>
<proteinExistence type="predicted"/>
<sequence>MKQEDLKFNIDQLRKDKIIYAAEACATSLVCILGFIFANEYFENPMKTILSILFLLTGIGYSIFMGIGNSFRLKKIKELEKKLSGNSYF</sequence>
<keyword evidence="1" id="KW-0812">Transmembrane</keyword>
<feature type="transmembrane region" description="Helical" evidence="1">
    <location>
        <begin position="49"/>
        <end position="71"/>
    </location>
</feature>
<evidence type="ECO:0000256" key="1">
    <source>
        <dbReference type="SAM" id="Phobius"/>
    </source>
</evidence>
<comment type="caution">
    <text evidence="2">The sequence shown here is derived from an EMBL/GenBank/DDBJ whole genome shotgun (WGS) entry which is preliminary data.</text>
</comment>
<evidence type="ECO:0000313" key="3">
    <source>
        <dbReference type="Proteomes" id="UP000229554"/>
    </source>
</evidence>
<feature type="transmembrane region" description="Helical" evidence="1">
    <location>
        <begin position="20"/>
        <end position="37"/>
    </location>
</feature>
<reference evidence="3" key="1">
    <citation type="submission" date="2017-09" db="EMBL/GenBank/DDBJ databases">
        <title>Depth-based differentiation of microbial function through sediment-hosted aquifers and enrichment of novel symbionts in the deep terrestrial subsurface.</title>
        <authorList>
            <person name="Probst A.J."/>
            <person name="Ladd B."/>
            <person name="Jarett J.K."/>
            <person name="Geller-Mcgrath D.E."/>
            <person name="Sieber C.M.K."/>
            <person name="Emerson J.B."/>
            <person name="Anantharaman K."/>
            <person name="Thomas B.C."/>
            <person name="Malmstrom R."/>
            <person name="Stieglmeier M."/>
            <person name="Klingl A."/>
            <person name="Woyke T."/>
            <person name="Ryan C.M."/>
            <person name="Banfield J.F."/>
        </authorList>
    </citation>
    <scope>NUCLEOTIDE SEQUENCE [LARGE SCALE GENOMIC DNA]</scope>
</reference>